<feature type="DNA-binding region" description="HMG box" evidence="1">
    <location>
        <begin position="207"/>
        <end position="252"/>
    </location>
</feature>
<dbReference type="OrthoDB" id="3918601at2759"/>
<feature type="compositionally biased region" description="Basic residues" evidence="2">
    <location>
        <begin position="61"/>
        <end position="73"/>
    </location>
</feature>
<dbReference type="AlphaFoldDB" id="A0A5N6KRH4"/>
<keyword evidence="6" id="KW-1185">Reference proteome</keyword>
<dbReference type="SUPFAM" id="SSF47095">
    <property type="entry name" value="HMG-box"/>
    <property type="match status" value="2"/>
</dbReference>
<evidence type="ECO:0000256" key="1">
    <source>
        <dbReference type="PROSITE-ProRule" id="PRU00267"/>
    </source>
</evidence>
<feature type="transmembrane region" description="Helical" evidence="3">
    <location>
        <begin position="697"/>
        <end position="718"/>
    </location>
</feature>
<feature type="compositionally biased region" description="Basic and acidic residues" evidence="2">
    <location>
        <begin position="1032"/>
        <end position="1051"/>
    </location>
</feature>
<feature type="compositionally biased region" description="Polar residues" evidence="2">
    <location>
        <begin position="886"/>
        <end position="903"/>
    </location>
</feature>
<keyword evidence="1" id="KW-0539">Nucleus</keyword>
<sequence>MLARSAGRQLAADLRKLSIRRNASQPLILSCFARRSGANIRNRAFLKPVLMRTYATAGRPKAPKKKPAKKAKKAPTLEQARRLKIKELKSKALIKDEPKQSIRGYSVFSAEQTKGVKGVQQALSGVAQKWRSLSASEKQGYTDRAAEEAAIRKQQHQAWVNKHSVAEISTANRARSSLNSLRRKLEAEGLSKPRLVNYNSIKDERQAKRPTPAFAFFVSQHYHQNEFEGLGAGDRAKELSKRWKSLDASQRKSRLTSSHLPEYSKRDLAGSRRRGHYSILECEEGKEATSAGTVKARSCTWMRELSSPCSTPDHQPSQVWVLVHTIRRRCPLAALGRRRHKGQQGGKDWRRRPRQQALARVDLSRRNYTRVGECGVAASCRTTKDATIVAIPNQRTSPRFQCERDGQQLACHARGAPAQTRGLAEAGWGARPWDSGRDAQTGAMLARTSARRVKSALLGRFDNGRAVRVTRRPGTVEQTALFQQHEQYQTVQRARWRPTGPATGQFPGPRRLIAARYSASASIPDAARAPLEALAPGARSPRTALFLSRSHVCPSSFHGSSPTAHHPLCPCPRRSGVETPALGRRAIDLSESSMSETAPAAPVYSVPNVVTDDDHGAWVTVVAAILMSWMVLTLLMRVVIRTRFNGPWGADDTVASVGSAVALAMTIAIFIAVNQGFGRKTSLLSQDEQSHISKSLYAGQILYITAMCLSKISTALLIARLTRVRRHVLATQAVSAFTAAWGIATILAVSLRCDLSAPWSYSGGAQCVSPFTRWLGVEIVSMFIELLLFGLAIFLVWGLQMSRKLKLIVVGAFMCRPLVIVTLGVRIYYLRPVYFSSDPFFNGVEASILTQVCMHYALMAATIPCTKPFIKAFHSGYMDPEGYTAGSHSNTKQQNSGFMNSANRDTEAQRGGRTDTLATASGSQFNTAKNPSYSQTNYPTSTHPLTSSDSRSTNDPNQTASDPKKSSDSIGAVPAHYNYPTPVSHRPSQENFRAGRVAPPVSSLRPKHQPSADGDDSPSALFRPDAGVVRTTIEHDPYRRDGTREGVERRRNGGPGGQEDAAGTNGGGLTIRQTREYEVSYEPA</sequence>
<feature type="transmembrane region" description="Helical" evidence="3">
    <location>
        <begin position="652"/>
        <end position="677"/>
    </location>
</feature>
<keyword evidence="3" id="KW-0472">Membrane</keyword>
<proteinExistence type="predicted"/>
<feature type="domain" description="HMG box" evidence="4">
    <location>
        <begin position="98"/>
        <end position="160"/>
    </location>
</feature>
<dbReference type="InterPro" id="IPR009071">
    <property type="entry name" value="HMG_box_dom"/>
</dbReference>
<gene>
    <name evidence="5" type="ORF">FH972_021985</name>
</gene>
<feature type="transmembrane region" description="Helical" evidence="3">
    <location>
        <begin position="807"/>
        <end position="829"/>
    </location>
</feature>
<evidence type="ECO:0000259" key="4">
    <source>
        <dbReference type="PROSITE" id="PS50118"/>
    </source>
</evidence>
<dbReference type="CDD" id="cd00084">
    <property type="entry name" value="HMG-box_SF"/>
    <property type="match status" value="1"/>
</dbReference>
<dbReference type="Pfam" id="PF20684">
    <property type="entry name" value="Fung_rhodopsin"/>
    <property type="match status" value="1"/>
</dbReference>
<reference evidence="5 6" key="1">
    <citation type="submission" date="2019-06" db="EMBL/GenBank/DDBJ databases">
        <title>A chromosomal-level reference genome of Carpinus fangiana (Coryloideae, Betulaceae).</title>
        <authorList>
            <person name="Yang X."/>
            <person name="Wang Z."/>
            <person name="Zhang L."/>
            <person name="Hao G."/>
            <person name="Liu J."/>
            <person name="Yang Y."/>
        </authorList>
    </citation>
    <scope>NUCLEOTIDE SEQUENCE [LARGE SCALE GENOMIC DNA]</scope>
    <source>
        <strain evidence="5">Cfa_2016G</strain>
        <tissue evidence="5">Leaf</tissue>
    </source>
</reference>
<evidence type="ECO:0000313" key="6">
    <source>
        <dbReference type="Proteomes" id="UP000327013"/>
    </source>
</evidence>
<dbReference type="GO" id="GO:0003677">
    <property type="term" value="F:DNA binding"/>
    <property type="evidence" value="ECO:0007669"/>
    <property type="project" value="UniProtKB-UniRule"/>
</dbReference>
<dbReference type="GO" id="GO:0005634">
    <property type="term" value="C:nucleus"/>
    <property type="evidence" value="ECO:0007669"/>
    <property type="project" value="UniProtKB-UniRule"/>
</dbReference>
<dbReference type="PANTHER" id="PTHR39614:SF2">
    <property type="entry name" value="INTEGRAL MEMBRANE PROTEIN"/>
    <property type="match status" value="1"/>
</dbReference>
<keyword evidence="1" id="KW-0238">DNA-binding</keyword>
<evidence type="ECO:0000313" key="5">
    <source>
        <dbReference type="EMBL" id="KAB8339049.1"/>
    </source>
</evidence>
<organism evidence="5 6">
    <name type="scientific">Carpinus fangiana</name>
    <dbReference type="NCBI Taxonomy" id="176857"/>
    <lineage>
        <taxon>Eukaryota</taxon>
        <taxon>Viridiplantae</taxon>
        <taxon>Streptophyta</taxon>
        <taxon>Embryophyta</taxon>
        <taxon>Tracheophyta</taxon>
        <taxon>Spermatophyta</taxon>
        <taxon>Magnoliopsida</taxon>
        <taxon>eudicotyledons</taxon>
        <taxon>Gunneridae</taxon>
        <taxon>Pentapetalae</taxon>
        <taxon>rosids</taxon>
        <taxon>fabids</taxon>
        <taxon>Fagales</taxon>
        <taxon>Betulaceae</taxon>
        <taxon>Carpinus</taxon>
    </lineage>
</organism>
<accession>A0A5N6KRH4</accession>
<dbReference type="SMART" id="SM00398">
    <property type="entry name" value="HMG"/>
    <property type="match status" value="2"/>
</dbReference>
<feature type="DNA-binding region" description="HMG box" evidence="1">
    <location>
        <begin position="98"/>
        <end position="160"/>
    </location>
</feature>
<dbReference type="InterPro" id="IPR036910">
    <property type="entry name" value="HMG_box_dom_sf"/>
</dbReference>
<comment type="caution">
    <text evidence="5">The sequence shown here is derived from an EMBL/GenBank/DDBJ whole genome shotgun (WGS) entry which is preliminary data.</text>
</comment>
<feature type="compositionally biased region" description="Polar residues" evidence="2">
    <location>
        <begin position="916"/>
        <end position="961"/>
    </location>
</feature>
<dbReference type="PROSITE" id="PS50118">
    <property type="entry name" value="HMG_BOX_2"/>
    <property type="match status" value="2"/>
</dbReference>
<keyword evidence="3" id="KW-1133">Transmembrane helix</keyword>
<feature type="transmembrane region" description="Helical" evidence="3">
    <location>
        <begin position="771"/>
        <end position="795"/>
    </location>
</feature>
<protein>
    <recommendedName>
        <fullName evidence="4">HMG box domain-containing protein</fullName>
    </recommendedName>
</protein>
<feature type="region of interest" description="Disordered" evidence="2">
    <location>
        <begin position="334"/>
        <end position="356"/>
    </location>
</feature>
<evidence type="ECO:0000256" key="3">
    <source>
        <dbReference type="SAM" id="Phobius"/>
    </source>
</evidence>
<feature type="compositionally biased region" description="Basic and acidic residues" evidence="2">
    <location>
        <begin position="904"/>
        <end position="913"/>
    </location>
</feature>
<feature type="transmembrane region" description="Helical" evidence="3">
    <location>
        <begin position="730"/>
        <end position="751"/>
    </location>
</feature>
<dbReference type="PANTHER" id="PTHR39614">
    <property type="entry name" value="INTEGRAL MEMBRANE PROTEIN"/>
    <property type="match status" value="1"/>
</dbReference>
<dbReference type="EMBL" id="VIBQ01000010">
    <property type="protein sequence ID" value="KAB8339049.1"/>
    <property type="molecule type" value="Genomic_DNA"/>
</dbReference>
<feature type="domain" description="HMG box" evidence="4">
    <location>
        <begin position="207"/>
        <end position="252"/>
    </location>
</feature>
<feature type="region of interest" description="Disordered" evidence="2">
    <location>
        <begin position="56"/>
        <end position="76"/>
    </location>
</feature>
<dbReference type="Proteomes" id="UP000327013">
    <property type="component" value="Unassembled WGS sequence"/>
</dbReference>
<feature type="transmembrane region" description="Helical" evidence="3">
    <location>
        <begin position="617"/>
        <end position="640"/>
    </location>
</feature>
<dbReference type="Gene3D" id="1.10.30.10">
    <property type="entry name" value="High mobility group box domain"/>
    <property type="match status" value="2"/>
</dbReference>
<evidence type="ECO:0000256" key="2">
    <source>
        <dbReference type="SAM" id="MobiDB-lite"/>
    </source>
</evidence>
<name>A0A5N6KRH4_9ROSI</name>
<dbReference type="InterPro" id="IPR049326">
    <property type="entry name" value="Rhodopsin_dom_fungi"/>
</dbReference>
<keyword evidence="3" id="KW-0812">Transmembrane</keyword>
<feature type="region of interest" description="Disordered" evidence="2">
    <location>
        <begin position="884"/>
        <end position="1084"/>
    </location>
</feature>